<accession>A0A396HIG6</accession>
<dbReference type="Gramene" id="rna37782">
    <property type="protein sequence ID" value="RHN53036.1"/>
    <property type="gene ID" value="gene37782"/>
</dbReference>
<dbReference type="EMBL" id="PSQE01000006">
    <property type="protein sequence ID" value="RHN53036.1"/>
    <property type="molecule type" value="Genomic_DNA"/>
</dbReference>
<protein>
    <submittedName>
        <fullName evidence="1">Uncharacterized protein</fullName>
    </submittedName>
</protein>
<proteinExistence type="predicted"/>
<dbReference type="Proteomes" id="UP000265566">
    <property type="component" value="Chromosome 6"/>
</dbReference>
<sequence length="109" mass="12122">MLCGISPEKLFNDKDNSVSFCSFPKSSGIFPVRLFCVSSMLVKFNASTTSGNSPERSFVASNNLLRFFNMNKPLGIFPVNPFWEISKSSKETISPIDSGISPKRLQTYI</sequence>
<name>A0A396HIG6_MEDTR</name>
<gene>
    <name evidence="1" type="ORF">MtrunA17_Chr6g0487041</name>
</gene>
<reference evidence="2" key="1">
    <citation type="journal article" date="2018" name="Nat. Plants">
        <title>Whole-genome landscape of Medicago truncatula symbiotic genes.</title>
        <authorList>
            <person name="Pecrix Y."/>
            <person name="Staton S.E."/>
            <person name="Sallet E."/>
            <person name="Lelandais-Briere C."/>
            <person name="Moreau S."/>
            <person name="Carrere S."/>
            <person name="Blein T."/>
            <person name="Jardinaud M.F."/>
            <person name="Latrasse D."/>
            <person name="Zouine M."/>
            <person name="Zahm M."/>
            <person name="Kreplak J."/>
            <person name="Mayjonade B."/>
            <person name="Satge C."/>
            <person name="Perez M."/>
            <person name="Cauet S."/>
            <person name="Marande W."/>
            <person name="Chantry-Darmon C."/>
            <person name="Lopez-Roques C."/>
            <person name="Bouchez O."/>
            <person name="Berard A."/>
            <person name="Debelle F."/>
            <person name="Munos S."/>
            <person name="Bendahmane A."/>
            <person name="Berges H."/>
            <person name="Niebel A."/>
            <person name="Buitink J."/>
            <person name="Frugier F."/>
            <person name="Benhamed M."/>
            <person name="Crespi M."/>
            <person name="Gouzy J."/>
            <person name="Gamas P."/>
        </authorList>
    </citation>
    <scope>NUCLEOTIDE SEQUENCE [LARGE SCALE GENOMIC DNA]</scope>
    <source>
        <strain evidence="2">cv. Jemalong A17</strain>
    </source>
</reference>
<comment type="caution">
    <text evidence="1">The sequence shown here is derived from an EMBL/GenBank/DDBJ whole genome shotgun (WGS) entry which is preliminary data.</text>
</comment>
<evidence type="ECO:0000313" key="1">
    <source>
        <dbReference type="EMBL" id="RHN53036.1"/>
    </source>
</evidence>
<evidence type="ECO:0000313" key="2">
    <source>
        <dbReference type="Proteomes" id="UP000265566"/>
    </source>
</evidence>
<dbReference type="AlphaFoldDB" id="A0A396HIG6"/>
<organism evidence="1 2">
    <name type="scientific">Medicago truncatula</name>
    <name type="common">Barrel medic</name>
    <name type="synonym">Medicago tribuloides</name>
    <dbReference type="NCBI Taxonomy" id="3880"/>
    <lineage>
        <taxon>Eukaryota</taxon>
        <taxon>Viridiplantae</taxon>
        <taxon>Streptophyta</taxon>
        <taxon>Embryophyta</taxon>
        <taxon>Tracheophyta</taxon>
        <taxon>Spermatophyta</taxon>
        <taxon>Magnoliopsida</taxon>
        <taxon>eudicotyledons</taxon>
        <taxon>Gunneridae</taxon>
        <taxon>Pentapetalae</taxon>
        <taxon>rosids</taxon>
        <taxon>fabids</taxon>
        <taxon>Fabales</taxon>
        <taxon>Fabaceae</taxon>
        <taxon>Papilionoideae</taxon>
        <taxon>50 kb inversion clade</taxon>
        <taxon>NPAAA clade</taxon>
        <taxon>Hologalegina</taxon>
        <taxon>IRL clade</taxon>
        <taxon>Trifolieae</taxon>
        <taxon>Medicago</taxon>
    </lineage>
</organism>